<dbReference type="InterPro" id="IPR036249">
    <property type="entry name" value="Thioredoxin-like_sf"/>
</dbReference>
<dbReference type="Proteomes" id="UP001176960">
    <property type="component" value="Unassembled WGS sequence"/>
</dbReference>
<evidence type="ECO:0000256" key="1">
    <source>
        <dbReference type="RuleBase" id="RU003494"/>
    </source>
</evidence>
<dbReference type="InterPro" id="IPR004045">
    <property type="entry name" value="Glutathione_S-Trfase_N"/>
</dbReference>
<dbReference type="EMBL" id="CATKSH010000003">
    <property type="protein sequence ID" value="CAI9119975.1"/>
    <property type="molecule type" value="Genomic_DNA"/>
</dbReference>
<dbReference type="RefSeq" id="WP_289840790.1">
    <property type="nucleotide sequence ID" value="NZ_CATKSH010000003.1"/>
</dbReference>
<dbReference type="InterPro" id="IPR010987">
    <property type="entry name" value="Glutathione-S-Trfase_C-like"/>
</dbReference>
<dbReference type="Gene3D" id="3.40.30.10">
    <property type="entry name" value="Glutaredoxin"/>
    <property type="match status" value="1"/>
</dbReference>
<dbReference type="Pfam" id="PF02798">
    <property type="entry name" value="GST_N"/>
    <property type="match status" value="1"/>
</dbReference>
<protein>
    <submittedName>
        <fullName evidence="4">Glutathione S-transferase N-terminal domain-containing protein</fullName>
    </submittedName>
</protein>
<proteinExistence type="inferred from homology"/>
<dbReference type="InterPro" id="IPR040079">
    <property type="entry name" value="Glutathione_S-Trfase"/>
</dbReference>
<dbReference type="Pfam" id="PF00043">
    <property type="entry name" value="GST_C"/>
    <property type="match status" value="1"/>
</dbReference>
<dbReference type="AlphaFoldDB" id="A0AA35XX66"/>
<name>A0AA35XX66_9PROT</name>
<keyword evidence="5" id="KW-1185">Reference proteome</keyword>
<comment type="similarity">
    <text evidence="1">Belongs to the GST superfamily.</text>
</comment>
<dbReference type="SFLD" id="SFLDS00019">
    <property type="entry name" value="Glutathione_Transferase_(cytos"/>
    <property type="match status" value="1"/>
</dbReference>
<organism evidence="4 5">
    <name type="scientific">Brytella acorum</name>
    <dbReference type="NCBI Taxonomy" id="2959299"/>
    <lineage>
        <taxon>Bacteria</taxon>
        <taxon>Pseudomonadati</taxon>
        <taxon>Pseudomonadota</taxon>
        <taxon>Alphaproteobacteria</taxon>
        <taxon>Acetobacterales</taxon>
        <taxon>Acetobacteraceae</taxon>
        <taxon>Brytella</taxon>
    </lineage>
</organism>
<dbReference type="InterPro" id="IPR036282">
    <property type="entry name" value="Glutathione-S-Trfase_C_sf"/>
</dbReference>
<dbReference type="InterPro" id="IPR004046">
    <property type="entry name" value="GST_C"/>
</dbReference>
<evidence type="ECO:0000313" key="4">
    <source>
        <dbReference type="EMBL" id="CAI9119975.1"/>
    </source>
</evidence>
<comment type="caution">
    <text evidence="4">The sequence shown here is derived from an EMBL/GenBank/DDBJ whole genome shotgun (WGS) entry which is preliminary data.</text>
</comment>
<evidence type="ECO:0000313" key="5">
    <source>
        <dbReference type="Proteomes" id="UP001176960"/>
    </source>
</evidence>
<dbReference type="SUPFAM" id="SSF47616">
    <property type="entry name" value="GST C-terminal domain-like"/>
    <property type="match status" value="1"/>
</dbReference>
<dbReference type="SUPFAM" id="SSF52833">
    <property type="entry name" value="Thioredoxin-like"/>
    <property type="match status" value="1"/>
</dbReference>
<gene>
    <name evidence="4" type="ORF">LMG32879_000801</name>
</gene>
<feature type="domain" description="GST N-terminal" evidence="2">
    <location>
        <begin position="1"/>
        <end position="80"/>
    </location>
</feature>
<dbReference type="PANTHER" id="PTHR44051:SF2">
    <property type="entry name" value="HYPOTHETICAL GLUTATHIONE S-TRANSFERASE LIKE PROTEIN"/>
    <property type="match status" value="1"/>
</dbReference>
<reference evidence="4" key="1">
    <citation type="submission" date="2023-03" db="EMBL/GenBank/DDBJ databases">
        <authorList>
            <person name="Cleenwerck I."/>
        </authorList>
    </citation>
    <scope>NUCLEOTIDE SEQUENCE</scope>
    <source>
        <strain evidence="4">LMG 32879</strain>
    </source>
</reference>
<sequence length="201" mass="22610">MRLYDVENSGNCYKVRLFAALAGLPIELSPVDLRAGEQHTETFAKLTPMQQVPVLVDVDVPIWDSQAILIYLARKHQLAHWWPDDAIQQAHVASWLSVAANEIAAGFATARRAIKWNTPDNLNAAHAICARILPRLDDHVRTRHWFVTNHPTIADCALFPYIALAHEGSIDLQPFPHLRIWLNRVIGQPGFIPMSGLKDAY</sequence>
<feature type="domain" description="GST C-terminal" evidence="3">
    <location>
        <begin position="85"/>
        <end position="201"/>
    </location>
</feature>
<accession>A0AA35XX66</accession>
<evidence type="ECO:0000259" key="2">
    <source>
        <dbReference type="PROSITE" id="PS50404"/>
    </source>
</evidence>
<dbReference type="Gene3D" id="1.20.1050.10">
    <property type="match status" value="1"/>
</dbReference>
<dbReference type="PROSITE" id="PS50404">
    <property type="entry name" value="GST_NTER"/>
    <property type="match status" value="1"/>
</dbReference>
<evidence type="ECO:0000259" key="3">
    <source>
        <dbReference type="PROSITE" id="PS50405"/>
    </source>
</evidence>
<dbReference type="PROSITE" id="PS50405">
    <property type="entry name" value="GST_CTER"/>
    <property type="match status" value="1"/>
</dbReference>
<dbReference type="SFLD" id="SFLDG00358">
    <property type="entry name" value="Main_(cytGST)"/>
    <property type="match status" value="1"/>
</dbReference>
<dbReference type="PANTHER" id="PTHR44051">
    <property type="entry name" value="GLUTATHIONE S-TRANSFERASE-RELATED"/>
    <property type="match status" value="1"/>
</dbReference>